<dbReference type="Proteomes" id="UP000663834">
    <property type="component" value="Unassembled WGS sequence"/>
</dbReference>
<evidence type="ECO:0000313" key="2">
    <source>
        <dbReference type="Proteomes" id="UP000663834"/>
    </source>
</evidence>
<reference evidence="1" key="1">
    <citation type="submission" date="2021-02" db="EMBL/GenBank/DDBJ databases">
        <authorList>
            <person name="Nowell W R."/>
        </authorList>
    </citation>
    <scope>NUCLEOTIDE SEQUENCE</scope>
</reference>
<proteinExistence type="predicted"/>
<comment type="caution">
    <text evidence="1">The sequence shown here is derived from an EMBL/GenBank/DDBJ whole genome shotgun (WGS) entry which is preliminary data.</text>
</comment>
<dbReference type="OrthoDB" id="10058237at2759"/>
<accession>A0A816CDN1</accession>
<protein>
    <submittedName>
        <fullName evidence="1">Uncharacterized protein</fullName>
    </submittedName>
</protein>
<dbReference type="Pfam" id="PF13578">
    <property type="entry name" value="Methyltransf_24"/>
    <property type="match status" value="1"/>
</dbReference>
<gene>
    <name evidence="1" type="ORF">KQP761_LOCUS24567</name>
</gene>
<dbReference type="AlphaFoldDB" id="A0A816CDN1"/>
<dbReference type="Gene3D" id="3.40.50.150">
    <property type="entry name" value="Vaccinia Virus protein VP39"/>
    <property type="match status" value="1"/>
</dbReference>
<sequence>MSGLSFGSYYPMKEIDVETASFVCLPITSNKSGMKLLARNDLYLRYLTEYESIPGWVSYGIFYILWVIIRFQYEELHINDGAIGEIGVHAGKLTSYLYLLRHLNKKQKLFAIDVFGKKELNIDKSGDGDRKVFLSYIQRYANVTADEVNIYEGSSLDLNSDFSKNLEAQRWWQTTIKRDRGCQLVSIDGGHTTLTTYSDMCVISNSLVDGGVVMVDDIDNPEWLGVRDGVIRSRLLCSAACNQIPSCRIFDYDSNSQCYRHFESDLTNGSLGLSVSPKSIVGILMLSTSLFTPLYNQSCGSCPENRYQLCSLSTNTCQCPAKTYSNGSMCALQLFQNMTCNQIDVCRIDLNLSYAIDSYCATSTTSNVITAVGSCNGSCTEVLSENLTTLHVQAGIFVSSNGTLYVADGLPVNKIFALEPNQQIGQSLITFADWPTFIYVENKTSNIYTTVRNLNFL</sequence>
<evidence type="ECO:0000313" key="1">
    <source>
        <dbReference type="EMBL" id="CAF1620217.1"/>
    </source>
</evidence>
<dbReference type="EMBL" id="CAJNOW010013363">
    <property type="protein sequence ID" value="CAF1620217.1"/>
    <property type="molecule type" value="Genomic_DNA"/>
</dbReference>
<organism evidence="1 2">
    <name type="scientific">Rotaria magnacalcarata</name>
    <dbReference type="NCBI Taxonomy" id="392030"/>
    <lineage>
        <taxon>Eukaryota</taxon>
        <taxon>Metazoa</taxon>
        <taxon>Spiralia</taxon>
        <taxon>Gnathifera</taxon>
        <taxon>Rotifera</taxon>
        <taxon>Eurotatoria</taxon>
        <taxon>Bdelloidea</taxon>
        <taxon>Philodinida</taxon>
        <taxon>Philodinidae</taxon>
        <taxon>Rotaria</taxon>
    </lineage>
</organism>
<name>A0A816CDN1_9BILA</name>
<dbReference type="InterPro" id="IPR029063">
    <property type="entry name" value="SAM-dependent_MTases_sf"/>
</dbReference>